<organism evidence="2 3">
    <name type="scientific">Stephania yunnanensis</name>
    <dbReference type="NCBI Taxonomy" id="152371"/>
    <lineage>
        <taxon>Eukaryota</taxon>
        <taxon>Viridiplantae</taxon>
        <taxon>Streptophyta</taxon>
        <taxon>Embryophyta</taxon>
        <taxon>Tracheophyta</taxon>
        <taxon>Spermatophyta</taxon>
        <taxon>Magnoliopsida</taxon>
        <taxon>Ranunculales</taxon>
        <taxon>Menispermaceae</taxon>
        <taxon>Menispermoideae</taxon>
        <taxon>Cissampelideae</taxon>
        <taxon>Stephania</taxon>
    </lineage>
</organism>
<dbReference type="AlphaFoldDB" id="A0AAP0L5X1"/>
<evidence type="ECO:0000313" key="2">
    <source>
        <dbReference type="EMBL" id="KAK9163309.1"/>
    </source>
</evidence>
<dbReference type="EMBL" id="JBBNAF010000002">
    <property type="protein sequence ID" value="KAK9163309.1"/>
    <property type="molecule type" value="Genomic_DNA"/>
</dbReference>
<reference evidence="2 3" key="1">
    <citation type="submission" date="2024-01" db="EMBL/GenBank/DDBJ databases">
        <title>Genome assemblies of Stephania.</title>
        <authorList>
            <person name="Yang L."/>
        </authorList>
    </citation>
    <scope>NUCLEOTIDE SEQUENCE [LARGE SCALE GENOMIC DNA]</scope>
    <source>
        <strain evidence="2">YNDBR</strain>
        <tissue evidence="2">Leaf</tissue>
    </source>
</reference>
<evidence type="ECO:0000256" key="1">
    <source>
        <dbReference type="SAM" id="MobiDB-lite"/>
    </source>
</evidence>
<proteinExistence type="predicted"/>
<feature type="region of interest" description="Disordered" evidence="1">
    <location>
        <begin position="16"/>
        <end position="58"/>
    </location>
</feature>
<evidence type="ECO:0000313" key="3">
    <source>
        <dbReference type="Proteomes" id="UP001420932"/>
    </source>
</evidence>
<accession>A0AAP0L5X1</accession>
<protein>
    <submittedName>
        <fullName evidence="2">Uncharacterized protein</fullName>
    </submittedName>
</protein>
<sequence length="102" mass="11830">MKSYCREPRRAALCESRERAARERAVSEAQRSADEPKRLPPSRAMREQRRESRERNTCLESRERATVCAMKKRSSCREPREGYCASCREPRESDLSASTPHA</sequence>
<name>A0AAP0L5X1_9MAGN</name>
<keyword evidence="3" id="KW-1185">Reference proteome</keyword>
<feature type="region of interest" description="Disordered" evidence="1">
    <location>
        <begin position="78"/>
        <end position="102"/>
    </location>
</feature>
<comment type="caution">
    <text evidence="2">The sequence shown here is derived from an EMBL/GenBank/DDBJ whole genome shotgun (WGS) entry which is preliminary data.</text>
</comment>
<dbReference type="Proteomes" id="UP001420932">
    <property type="component" value="Unassembled WGS sequence"/>
</dbReference>
<gene>
    <name evidence="2" type="ORF">Syun_004211</name>
</gene>